<evidence type="ECO:0000256" key="2">
    <source>
        <dbReference type="ARBA" id="ARBA00023002"/>
    </source>
</evidence>
<feature type="domain" description="Flavodoxin-like fold" evidence="3">
    <location>
        <begin position="2"/>
        <end position="186"/>
    </location>
</feature>
<reference evidence="4" key="1">
    <citation type="submission" date="2013-11" db="EMBL/GenBank/DDBJ databases">
        <title>Draft genome sequence of the broad-host-range Rhizobium sp. LPU83 strain, a member of the low-genetic diversity Oregon-like Rhizobium sp. group.</title>
        <authorList>
            <person name="Wibberg D."/>
            <person name="Puehler A."/>
            <person name="Schlueter A."/>
        </authorList>
    </citation>
    <scope>NUCLEOTIDE SEQUENCE [LARGE SCALE GENOMIC DNA]</scope>
    <source>
        <strain evidence="4">LPU83</strain>
    </source>
</reference>
<dbReference type="Gene3D" id="3.40.50.360">
    <property type="match status" value="1"/>
</dbReference>
<dbReference type="eggNOG" id="COG2249">
    <property type="taxonomic scope" value="Bacteria"/>
</dbReference>
<dbReference type="AlphaFoldDB" id="W6RJG0"/>
<dbReference type="Proteomes" id="UP000019443">
    <property type="component" value="Chromosome"/>
</dbReference>
<dbReference type="PATRIC" id="fig|348824.6.peg.3617"/>
<dbReference type="Pfam" id="PF02525">
    <property type="entry name" value="Flavodoxin_2"/>
    <property type="match status" value="1"/>
</dbReference>
<dbReference type="GO" id="GO:0005829">
    <property type="term" value="C:cytosol"/>
    <property type="evidence" value="ECO:0007669"/>
    <property type="project" value="TreeGrafter"/>
</dbReference>
<dbReference type="EMBL" id="HG916852">
    <property type="protein sequence ID" value="CDM59003.1"/>
    <property type="molecule type" value="Genomic_DNA"/>
</dbReference>
<dbReference type="RefSeq" id="WP_024319099.1">
    <property type="nucleotide sequence ID" value="NZ_ATTO01000157.1"/>
</dbReference>
<dbReference type="InterPro" id="IPR029039">
    <property type="entry name" value="Flavoprotein-like_sf"/>
</dbReference>
<dbReference type="KEGG" id="rhl:LPU83_3353"/>
<dbReference type="HOGENOM" id="CLU_058643_1_0_5"/>
<dbReference type="PANTHER" id="PTHR10204:SF34">
    <property type="entry name" value="NAD(P)H DEHYDROGENASE [QUINONE] 1 ISOFORM 1"/>
    <property type="match status" value="1"/>
</dbReference>
<dbReference type="GO" id="GO:0003955">
    <property type="term" value="F:NAD(P)H dehydrogenase (quinone) activity"/>
    <property type="evidence" value="ECO:0007669"/>
    <property type="project" value="TreeGrafter"/>
</dbReference>
<name>W6RJG0_9HYPH</name>
<evidence type="ECO:0000259" key="3">
    <source>
        <dbReference type="Pfam" id="PF02525"/>
    </source>
</evidence>
<keyword evidence="5" id="KW-1185">Reference proteome</keyword>
<comment type="similarity">
    <text evidence="1">Belongs to the NAD(P)H dehydrogenase (quinone) family.</text>
</comment>
<dbReference type="InterPro" id="IPR003680">
    <property type="entry name" value="Flavodoxin_fold"/>
</dbReference>
<protein>
    <submittedName>
        <fullName evidence="4">FMN-dependent NADH-azoreductase</fullName>
        <ecNumber evidence="4">1.7.-.-</ecNumber>
    </submittedName>
</protein>
<keyword evidence="2 4" id="KW-0560">Oxidoreductase</keyword>
<dbReference type="SUPFAM" id="SSF52218">
    <property type="entry name" value="Flavoproteins"/>
    <property type="match status" value="1"/>
</dbReference>
<evidence type="ECO:0000313" key="5">
    <source>
        <dbReference type="Proteomes" id="UP000019443"/>
    </source>
</evidence>
<dbReference type="PANTHER" id="PTHR10204">
    <property type="entry name" value="NAD P H OXIDOREDUCTASE-RELATED"/>
    <property type="match status" value="1"/>
</dbReference>
<dbReference type="InterPro" id="IPR051545">
    <property type="entry name" value="NAD(P)H_dehydrogenase_qn"/>
</dbReference>
<accession>W6RJG0</accession>
<proteinExistence type="inferred from homology"/>
<evidence type="ECO:0000256" key="1">
    <source>
        <dbReference type="ARBA" id="ARBA00006252"/>
    </source>
</evidence>
<organism evidence="4 5">
    <name type="scientific">Rhizobium favelukesii</name>
    <dbReference type="NCBI Taxonomy" id="348824"/>
    <lineage>
        <taxon>Bacteria</taxon>
        <taxon>Pseudomonadati</taxon>
        <taxon>Pseudomonadota</taxon>
        <taxon>Alphaproteobacteria</taxon>
        <taxon>Hyphomicrobiales</taxon>
        <taxon>Rhizobiaceae</taxon>
        <taxon>Rhizobium/Agrobacterium group</taxon>
        <taxon>Rhizobium</taxon>
    </lineage>
</organism>
<evidence type="ECO:0000313" key="4">
    <source>
        <dbReference type="EMBL" id="CDM59003.1"/>
    </source>
</evidence>
<dbReference type="EC" id="1.7.-.-" evidence="4"/>
<sequence>MVVVCHPDSHSFNHALANEVQKAWSEAGFDVRVRDLYVEGFDPIITAAEARGARSLDPVVTGHIQELITSDLLAVVHPNCWGAPPAMMKGWIDRVFAPQAAYTFPKGEDAGDEPIGLLATRAALVLNTGNTLPDREREHFGDPLERMWRQCILAYCGVPKVERRLFGVVATSTAAERDAWLAEARQLAHDLC</sequence>
<gene>
    <name evidence="4" type="ORF">LPU83_3353</name>
</gene>